<reference evidence="1 2" key="1">
    <citation type="journal article" date="2018" name="Evol. Lett.">
        <title>Horizontal gene cluster transfer increased hallucinogenic mushroom diversity.</title>
        <authorList>
            <person name="Reynolds H.T."/>
            <person name="Vijayakumar V."/>
            <person name="Gluck-Thaler E."/>
            <person name="Korotkin H.B."/>
            <person name="Matheny P.B."/>
            <person name="Slot J.C."/>
        </authorList>
    </citation>
    <scope>NUCLEOTIDE SEQUENCE [LARGE SCALE GENOMIC DNA]</scope>
    <source>
        <strain evidence="1 2">SRW20</strain>
    </source>
</reference>
<dbReference type="InParanoid" id="A0A409W5S4"/>
<gene>
    <name evidence="1" type="ORF">CVT26_012186</name>
</gene>
<evidence type="ECO:0000313" key="2">
    <source>
        <dbReference type="Proteomes" id="UP000284706"/>
    </source>
</evidence>
<name>A0A409W5S4_9AGAR</name>
<sequence>MTEFYEDVSIYPGANSWAVFWCRPTPSVDMSVDRMLPILTNFTPLGYNCGAHDSYSKSNNQFITSRDNRLGG</sequence>
<dbReference type="EMBL" id="NHYE01005380">
    <property type="protein sequence ID" value="PPQ73851.1"/>
    <property type="molecule type" value="Genomic_DNA"/>
</dbReference>
<keyword evidence="2" id="KW-1185">Reference proteome</keyword>
<organism evidence="1 2">
    <name type="scientific">Gymnopilus dilepis</name>
    <dbReference type="NCBI Taxonomy" id="231916"/>
    <lineage>
        <taxon>Eukaryota</taxon>
        <taxon>Fungi</taxon>
        <taxon>Dikarya</taxon>
        <taxon>Basidiomycota</taxon>
        <taxon>Agaricomycotina</taxon>
        <taxon>Agaricomycetes</taxon>
        <taxon>Agaricomycetidae</taxon>
        <taxon>Agaricales</taxon>
        <taxon>Agaricineae</taxon>
        <taxon>Hymenogastraceae</taxon>
        <taxon>Gymnopilus</taxon>
    </lineage>
</organism>
<proteinExistence type="predicted"/>
<accession>A0A409W5S4</accession>
<evidence type="ECO:0000313" key="1">
    <source>
        <dbReference type="EMBL" id="PPQ73851.1"/>
    </source>
</evidence>
<protein>
    <submittedName>
        <fullName evidence="1">Uncharacterized protein</fullName>
    </submittedName>
</protein>
<comment type="caution">
    <text evidence="1">The sequence shown here is derived from an EMBL/GenBank/DDBJ whole genome shotgun (WGS) entry which is preliminary data.</text>
</comment>
<dbReference type="AlphaFoldDB" id="A0A409W5S4"/>
<dbReference type="Proteomes" id="UP000284706">
    <property type="component" value="Unassembled WGS sequence"/>
</dbReference>